<dbReference type="Proteomes" id="UP000189055">
    <property type="component" value="Plasmid pAC1084_1"/>
</dbReference>
<keyword evidence="3" id="KW-0614">Plasmid</keyword>
<feature type="domain" description="Type 4 secretion system PilS N-terminal" evidence="2">
    <location>
        <begin position="88"/>
        <end position="179"/>
    </location>
</feature>
<dbReference type="Gene3D" id="3.30.1690.10">
    <property type="entry name" value="TcpA-like pilin"/>
    <property type="match status" value="1"/>
</dbReference>
<feature type="transmembrane region" description="Helical" evidence="1">
    <location>
        <begin position="20"/>
        <end position="40"/>
    </location>
</feature>
<dbReference type="InterPro" id="IPR045584">
    <property type="entry name" value="Pilin-like"/>
</dbReference>
<dbReference type="SUPFAM" id="SSF54523">
    <property type="entry name" value="Pili subunits"/>
    <property type="match status" value="1"/>
</dbReference>
<accession>A0A1U9LJF4</accession>
<evidence type="ECO:0000256" key="1">
    <source>
        <dbReference type="SAM" id="Phobius"/>
    </source>
</evidence>
<reference evidence="3 4" key="1">
    <citation type="submission" date="2016-03" db="EMBL/GenBank/DDBJ databases">
        <title>Acetic acid bacteria sequencing.</title>
        <authorList>
            <person name="Brandt J."/>
            <person name="Jakob F."/>
            <person name="Vogel R.F."/>
        </authorList>
    </citation>
    <scope>NUCLEOTIDE SEQUENCE [LARGE SCALE GENOMIC DNA]</scope>
    <source>
        <strain evidence="3 4">TMW2.1084</strain>
        <plasmid evidence="4">pac1084_1</plasmid>
    </source>
</reference>
<dbReference type="KEGG" id="aper:A0U91_16430"/>
<evidence type="ECO:0000313" key="4">
    <source>
        <dbReference type="Proteomes" id="UP000189055"/>
    </source>
</evidence>
<dbReference type="EMBL" id="CP014688">
    <property type="protein sequence ID" value="AQT06594.1"/>
    <property type="molecule type" value="Genomic_DNA"/>
</dbReference>
<organism evidence="3 4">
    <name type="scientific">Acetobacter persici</name>
    <dbReference type="NCBI Taxonomy" id="1076596"/>
    <lineage>
        <taxon>Bacteria</taxon>
        <taxon>Pseudomonadati</taxon>
        <taxon>Pseudomonadota</taxon>
        <taxon>Alphaproteobacteria</taxon>
        <taxon>Acetobacterales</taxon>
        <taxon>Acetobacteraceae</taxon>
        <taxon>Acetobacter</taxon>
    </lineage>
</organism>
<evidence type="ECO:0000313" key="3">
    <source>
        <dbReference type="EMBL" id="AQT06594.1"/>
    </source>
</evidence>
<keyword evidence="1" id="KW-0472">Membrane</keyword>
<keyword evidence="1" id="KW-1133">Transmembrane helix</keyword>
<proteinExistence type="predicted"/>
<dbReference type="AlphaFoldDB" id="A0A1U9LJF4"/>
<name>A0A1U9LJF4_9PROT</name>
<dbReference type="InterPro" id="IPR014911">
    <property type="entry name" value="PilS_N"/>
</dbReference>
<sequence length="195" mass="20271">MNLPWVARRNLQRKKDEAGFTPLQISAGLIVLAILVALAVNQINNMFTRQKVDSTITLLAEINQSAADLCPNGNYGGSGNGCDIDIGAIAKDGIAPAYTNQDKTEIIDPFNGQVTITPTTTEQSNDSLSITMPGVSQSACESLATKPVGDGTISVTVNGTAGVQAQMTAQEAEAACASTGGAQSYSFIYITKPGN</sequence>
<dbReference type="Pfam" id="PF08805">
    <property type="entry name" value="PilS"/>
    <property type="match status" value="1"/>
</dbReference>
<keyword evidence="1" id="KW-0812">Transmembrane</keyword>
<evidence type="ECO:0000259" key="2">
    <source>
        <dbReference type="Pfam" id="PF08805"/>
    </source>
</evidence>
<gene>
    <name evidence="3" type="ORF">A0U91_16430</name>
</gene>
<geneLocation type="plasmid" evidence="4">
    <name>pac1084_1</name>
</geneLocation>
<protein>
    <recommendedName>
        <fullName evidence="2">Type 4 secretion system PilS N-terminal domain-containing protein</fullName>
    </recommendedName>
</protein>